<dbReference type="OrthoDB" id="1049089at2"/>
<keyword evidence="3" id="KW-1185">Reference proteome</keyword>
<gene>
    <name evidence="2" type="ORF">Bcop_0686</name>
</gene>
<sequence length="127" mass="14739">MKALFPKFCRKAGYTTLGLAVVFPFIAWNLELLTDDNFSVFKASIKLILIAGAFLLLFAKRGEENKEIETYRGRSILYGLFLTWIYLFAEMMYHIIIQDISYVDSSSFLTFLILSNVCFEFFTILKK</sequence>
<keyword evidence="1" id="KW-0472">Membrane</keyword>
<evidence type="ECO:0000313" key="3">
    <source>
        <dbReference type="Proteomes" id="UP000018439"/>
    </source>
</evidence>
<organism evidence="2 3">
    <name type="scientific">Bacteroides coprosuis DSM 18011</name>
    <dbReference type="NCBI Taxonomy" id="679937"/>
    <lineage>
        <taxon>Bacteria</taxon>
        <taxon>Pseudomonadati</taxon>
        <taxon>Bacteroidota</taxon>
        <taxon>Bacteroidia</taxon>
        <taxon>Bacteroidales</taxon>
        <taxon>Bacteroidaceae</taxon>
        <taxon>Bacteroides</taxon>
    </lineage>
</organism>
<feature type="transmembrane region" description="Helical" evidence="1">
    <location>
        <begin position="108"/>
        <end position="125"/>
    </location>
</feature>
<keyword evidence="1" id="KW-1133">Transmembrane helix</keyword>
<name>F3ZSM9_9BACE</name>
<protein>
    <submittedName>
        <fullName evidence="2">Putative transmembrane protein</fullName>
    </submittedName>
</protein>
<feature type="transmembrane region" description="Helical" evidence="1">
    <location>
        <begin position="75"/>
        <end position="96"/>
    </location>
</feature>
<evidence type="ECO:0000313" key="2">
    <source>
        <dbReference type="EMBL" id="EGJ70903.1"/>
    </source>
</evidence>
<keyword evidence="1 2" id="KW-0812">Transmembrane</keyword>
<reference evidence="2 3" key="1">
    <citation type="journal article" date="2011" name="Stand. Genomic Sci.">
        <title>Non-contiguous finished genome sequence of Bacteroides coprosuis type strain (PC139).</title>
        <authorList>
            <person name="Land M."/>
            <person name="Held B."/>
            <person name="Gronow S."/>
            <person name="Abt B."/>
            <person name="Lucas S."/>
            <person name="Del Rio T.G."/>
            <person name="Nolan M."/>
            <person name="Tice H."/>
            <person name="Cheng J.F."/>
            <person name="Pitluck S."/>
            <person name="Liolios K."/>
            <person name="Pagani I."/>
            <person name="Ivanova N."/>
            <person name="Mavromatis K."/>
            <person name="Mikhailova N."/>
            <person name="Pati A."/>
            <person name="Tapia R."/>
            <person name="Han C."/>
            <person name="Goodwin L."/>
            <person name="Chen A."/>
            <person name="Palaniappan K."/>
            <person name="Hauser L."/>
            <person name="Brambilla E.M."/>
            <person name="Rohde M."/>
            <person name="Goker M."/>
            <person name="Detter J.C."/>
            <person name="Woyke T."/>
            <person name="Bristow J."/>
            <person name="Eisen J.A."/>
            <person name="Markowitz V."/>
            <person name="Hugenholtz P."/>
            <person name="Kyrpides N.C."/>
            <person name="Klenk H.P."/>
            <person name="Lapidus A."/>
        </authorList>
    </citation>
    <scope>NUCLEOTIDE SEQUENCE [LARGE SCALE GENOMIC DNA]</scope>
    <source>
        <strain evidence="2 3">DSM 18011</strain>
    </source>
</reference>
<accession>F3ZSM9</accession>
<feature type="transmembrane region" description="Helical" evidence="1">
    <location>
        <begin position="40"/>
        <end position="59"/>
    </location>
</feature>
<proteinExistence type="predicted"/>
<dbReference type="HOGENOM" id="CLU_1891963_0_0_10"/>
<dbReference type="eggNOG" id="ENOG5033XBP">
    <property type="taxonomic scope" value="Bacteria"/>
</dbReference>
<feature type="transmembrane region" description="Helical" evidence="1">
    <location>
        <begin position="12"/>
        <end position="28"/>
    </location>
</feature>
<evidence type="ECO:0000256" key="1">
    <source>
        <dbReference type="SAM" id="Phobius"/>
    </source>
</evidence>
<dbReference type="EMBL" id="CM001167">
    <property type="protein sequence ID" value="EGJ70903.1"/>
    <property type="molecule type" value="Genomic_DNA"/>
</dbReference>
<dbReference type="Proteomes" id="UP000018439">
    <property type="component" value="Chromosome"/>
</dbReference>
<dbReference type="STRING" id="679937.Bcop_0686"/>
<dbReference type="AlphaFoldDB" id="F3ZSM9"/>